<reference evidence="3 4" key="1">
    <citation type="journal article" date="2012" name="PLoS ONE">
        <title>Sequence and analysis of the genome of the pathogenic yeast Candida orthopsilosis.</title>
        <authorList>
            <person name="Riccombeni A."/>
            <person name="Vidanes G."/>
            <person name="Proux-Wera E."/>
            <person name="Wolfe K.H."/>
            <person name="Butler G."/>
        </authorList>
    </citation>
    <scope>NUCLEOTIDE SEQUENCE [LARGE SCALE GENOMIC DNA]</scope>
    <source>
        <strain evidence="3 4">Co 90-125</strain>
    </source>
</reference>
<dbReference type="InterPro" id="IPR050836">
    <property type="entry name" value="SDS22/Internalin_LRR"/>
</dbReference>
<dbReference type="Proteomes" id="UP000005018">
    <property type="component" value="Chromosome 1"/>
</dbReference>
<organism evidence="3 4">
    <name type="scientific">Candida orthopsilosis (strain 90-125)</name>
    <name type="common">Yeast</name>
    <dbReference type="NCBI Taxonomy" id="1136231"/>
    <lineage>
        <taxon>Eukaryota</taxon>
        <taxon>Fungi</taxon>
        <taxon>Dikarya</taxon>
        <taxon>Ascomycota</taxon>
        <taxon>Saccharomycotina</taxon>
        <taxon>Pichiomycetes</taxon>
        <taxon>Debaryomycetaceae</taxon>
        <taxon>Candida/Lodderomyces clade</taxon>
        <taxon>Candida</taxon>
    </lineage>
</organism>
<protein>
    <submittedName>
        <fullName evidence="3">Uncharacterized protein</fullName>
    </submittedName>
</protein>
<keyword evidence="4" id="KW-1185">Reference proteome</keyword>
<proteinExistence type="predicted"/>
<dbReference type="KEGG" id="cot:CORT_0A00110"/>
<evidence type="ECO:0000256" key="2">
    <source>
        <dbReference type="ARBA" id="ARBA00022737"/>
    </source>
</evidence>
<dbReference type="InterPro" id="IPR001611">
    <property type="entry name" value="Leu-rich_rpt"/>
</dbReference>
<dbReference type="EMBL" id="HE681719">
    <property type="protein sequence ID" value="CCG20405.1"/>
    <property type="molecule type" value="Genomic_DNA"/>
</dbReference>
<dbReference type="SUPFAM" id="SSF52058">
    <property type="entry name" value="L domain-like"/>
    <property type="match status" value="1"/>
</dbReference>
<dbReference type="Pfam" id="PF13855">
    <property type="entry name" value="LRR_8"/>
    <property type="match status" value="2"/>
</dbReference>
<name>H8WZ58_CANO9</name>
<keyword evidence="2" id="KW-0677">Repeat</keyword>
<dbReference type="PANTHER" id="PTHR46652:SF8">
    <property type="entry name" value="LEUCINE RICH REPEAT CONTAINING 23"/>
    <property type="match status" value="1"/>
</dbReference>
<dbReference type="InterPro" id="IPR003591">
    <property type="entry name" value="Leu-rich_rpt_typical-subtyp"/>
</dbReference>
<dbReference type="AlphaFoldDB" id="H8WZ58"/>
<accession>H8WZ58</accession>
<dbReference type="Pfam" id="PF00560">
    <property type="entry name" value="LRR_1"/>
    <property type="match status" value="1"/>
</dbReference>
<dbReference type="OrthoDB" id="676979at2759"/>
<dbReference type="PROSITE" id="PS51450">
    <property type="entry name" value="LRR"/>
    <property type="match status" value="4"/>
</dbReference>
<evidence type="ECO:0000256" key="1">
    <source>
        <dbReference type="ARBA" id="ARBA00022614"/>
    </source>
</evidence>
<keyword evidence="1" id="KW-0433">Leucine-rich repeat</keyword>
<dbReference type="SMART" id="SM00369">
    <property type="entry name" value="LRR_TYP"/>
    <property type="match status" value="5"/>
</dbReference>
<dbReference type="Gene3D" id="3.80.10.10">
    <property type="entry name" value="Ribonuclease Inhibitor"/>
    <property type="match status" value="2"/>
</dbReference>
<dbReference type="HOGENOM" id="CLU_018930_0_0_1"/>
<dbReference type="PANTHER" id="PTHR46652">
    <property type="entry name" value="LEUCINE-RICH REPEAT AND IQ DOMAIN-CONTAINING PROTEIN 1-RELATED"/>
    <property type="match status" value="1"/>
</dbReference>
<dbReference type="InterPro" id="IPR032675">
    <property type="entry name" value="LRR_dom_sf"/>
</dbReference>
<sequence length="733" mass="82720">MQLQINFFPHYILLDIISKAGIESLVKLLSPPSFLRSNLNIKEAIDHAIRKKMNWTYDNIATKTDKMFSWKSCNEVGTTDFKNFAEIQTFHDYCVGEYIEVELKLCYRLKYASDLIELEHLLLRLDPRTTLKLHLVLDLVSCRFHFVDLTHLSQSFKHLRDRFTGFSISATSMAGIKGEIDLNNFSNIEILRINGCTVKGSLSDCHKLREFSFEPVRGQDNLFDINELPPSLKRLEISNYSLSNSRLKEGKVLPSLEYVAVSCDEDPMPSPIMDVVQNMTCQKTTAFSYSYEFGLADQFMLALCQVAKDKSFNLKSLSIYGCVEAPIEIYPSEQLELRYVDNSYLASFLKSLPTVKKLTITENVVTELGGILNNLPDGLEYLSLFDNKKTCVNANVGFARLQNLKCLNLSRTGIRSIIEFTFPSSLEVLDLSGNEIDSIVGVVFPKSLKSLDLSFNDLQDLQGARFPQSLMQLNMFGNSVEIESILKKVETLQIETLYLGNNEECKFSSCTLPASIRSLSLNCCSPSNCNFGETLVSLRMESCNLTKGISFGTYSRLRYLCINFSKLTAFDIELPQSLEELDLSHNELSEIPSHLGLLSNMRYLSFRNNEISFAFMGFSQSSLEMLDLSNNKIKNVRLSFPKGATKLKQLDLCENQLDEVSLKSIGHDGRTFHDCLYELSLAGNTDLGEDQVMALVPGLPQSAQSLWADRLISHPPCAKYRAVNYLSKMSSNE</sequence>
<dbReference type="PRINTS" id="PR00019">
    <property type="entry name" value="LEURICHRPT"/>
</dbReference>
<dbReference type="RefSeq" id="XP_003865848.1">
    <property type="nucleotide sequence ID" value="XM_003865800.1"/>
</dbReference>
<evidence type="ECO:0000313" key="4">
    <source>
        <dbReference type="Proteomes" id="UP000005018"/>
    </source>
</evidence>
<gene>
    <name evidence="3" type="ORF">CORT_0A00110</name>
</gene>
<dbReference type="GeneID" id="14536804"/>
<evidence type="ECO:0000313" key="3">
    <source>
        <dbReference type="EMBL" id="CCG20405.1"/>
    </source>
</evidence>
<dbReference type="SUPFAM" id="SSF52047">
    <property type="entry name" value="RNI-like"/>
    <property type="match status" value="1"/>
</dbReference>
<dbReference type="eggNOG" id="KOG0619">
    <property type="taxonomic scope" value="Eukaryota"/>
</dbReference>